<evidence type="ECO:0000256" key="6">
    <source>
        <dbReference type="ARBA" id="ARBA00023136"/>
    </source>
</evidence>
<evidence type="ECO:0000256" key="2">
    <source>
        <dbReference type="ARBA" id="ARBA00022448"/>
    </source>
</evidence>
<evidence type="ECO:0000256" key="1">
    <source>
        <dbReference type="ARBA" id="ARBA00004651"/>
    </source>
</evidence>
<feature type="transmembrane region" description="Helical" evidence="7">
    <location>
        <begin position="12"/>
        <end position="32"/>
    </location>
</feature>
<keyword evidence="2" id="KW-0813">Transport</keyword>
<evidence type="ECO:0000256" key="4">
    <source>
        <dbReference type="ARBA" id="ARBA00022692"/>
    </source>
</evidence>
<comment type="caution">
    <text evidence="9">The sequence shown here is derived from an EMBL/GenBank/DDBJ whole genome shotgun (WGS) entry which is preliminary data.</text>
</comment>
<comment type="subcellular location">
    <subcellularLocation>
        <location evidence="1">Cell membrane</location>
        <topology evidence="1">Multi-pass membrane protein</topology>
    </subcellularLocation>
</comment>
<dbReference type="Gene3D" id="1.20.1250.20">
    <property type="entry name" value="MFS general substrate transporter like domains"/>
    <property type="match status" value="1"/>
</dbReference>
<keyword evidence="4 7" id="KW-0812">Transmembrane</keyword>
<feature type="transmembrane region" description="Helical" evidence="7">
    <location>
        <begin position="347"/>
        <end position="367"/>
    </location>
</feature>
<evidence type="ECO:0000259" key="8">
    <source>
        <dbReference type="PROSITE" id="PS50850"/>
    </source>
</evidence>
<evidence type="ECO:0000256" key="5">
    <source>
        <dbReference type="ARBA" id="ARBA00022989"/>
    </source>
</evidence>
<evidence type="ECO:0000256" key="3">
    <source>
        <dbReference type="ARBA" id="ARBA00022475"/>
    </source>
</evidence>
<protein>
    <submittedName>
        <fullName evidence="9">MFS transporter</fullName>
    </submittedName>
</protein>
<gene>
    <name evidence="9" type="ORF">JJB07_07680</name>
</gene>
<name>A0ABS1J8C1_9BACL</name>
<keyword evidence="10" id="KW-1185">Reference proteome</keyword>
<feature type="transmembrane region" description="Helical" evidence="7">
    <location>
        <begin position="219"/>
        <end position="241"/>
    </location>
</feature>
<dbReference type="InterPro" id="IPR036259">
    <property type="entry name" value="MFS_trans_sf"/>
</dbReference>
<evidence type="ECO:0000313" key="10">
    <source>
        <dbReference type="Proteomes" id="UP000602284"/>
    </source>
</evidence>
<feature type="domain" description="Major facilitator superfamily (MFS) profile" evidence="8">
    <location>
        <begin position="9"/>
        <end position="398"/>
    </location>
</feature>
<feature type="transmembrane region" description="Helical" evidence="7">
    <location>
        <begin position="261"/>
        <end position="279"/>
    </location>
</feature>
<dbReference type="InterPro" id="IPR020846">
    <property type="entry name" value="MFS_dom"/>
</dbReference>
<keyword evidence="3" id="KW-1003">Cell membrane</keyword>
<sequence>MLTILRDRRMLYLILANILSSIGSGITMLGVPWLLVNRAGGDEIFGYMTLFTTLILFVVSPYIGVLIDRFSRKKILLTSEVIGGSIVLAMALWGLWTGEFATWQLITTYFGGSLYYSLHFTTQFAFTQEIFSREQYQMLNGVMEVQNQTASMIAGALSSVLLDRIDLSTILLFDASTYAIGFLLFLGIPYVPAVRAGIARVSVWRNIAEGFQYLREKPVLTVFLICSLMTFLVLMAGNYLFPIYVTQELHAGADVLGLADMCYAIGAILAGISIPVLVGRLGPFRSIVLTFTSYTVAILLIGFYPLTWLYMALKLVLGWGNAGTRVARNTVMMELVPNPLMGRVNSFFNAFGMGTRVLLLAIFTRTIAYTGSAMSFVICGVLLLLCFVGVLAGRKLFVVKKDLSRHLSG</sequence>
<accession>A0ABS1J8C1</accession>
<evidence type="ECO:0000256" key="7">
    <source>
        <dbReference type="SAM" id="Phobius"/>
    </source>
</evidence>
<feature type="transmembrane region" description="Helical" evidence="7">
    <location>
        <begin position="75"/>
        <end position="96"/>
    </location>
</feature>
<dbReference type="SUPFAM" id="SSF103473">
    <property type="entry name" value="MFS general substrate transporter"/>
    <property type="match status" value="1"/>
</dbReference>
<keyword evidence="5 7" id="KW-1133">Transmembrane helix</keyword>
<evidence type="ECO:0000313" key="9">
    <source>
        <dbReference type="EMBL" id="MBL0386526.1"/>
    </source>
</evidence>
<dbReference type="PANTHER" id="PTHR23513:SF6">
    <property type="entry name" value="MAJOR FACILITATOR SUPERFAMILY ASSOCIATED DOMAIN-CONTAINING PROTEIN"/>
    <property type="match status" value="1"/>
</dbReference>
<dbReference type="InterPro" id="IPR011701">
    <property type="entry name" value="MFS"/>
</dbReference>
<dbReference type="PROSITE" id="PS50850">
    <property type="entry name" value="MFS"/>
    <property type="match status" value="1"/>
</dbReference>
<dbReference type="Proteomes" id="UP000602284">
    <property type="component" value="Unassembled WGS sequence"/>
</dbReference>
<dbReference type="CDD" id="cd06173">
    <property type="entry name" value="MFS_MefA_like"/>
    <property type="match status" value="1"/>
</dbReference>
<feature type="transmembrane region" description="Helical" evidence="7">
    <location>
        <begin position="373"/>
        <end position="393"/>
    </location>
</feature>
<dbReference type="RefSeq" id="WP_201633185.1">
    <property type="nucleotide sequence ID" value="NZ_JAEQNB010000002.1"/>
</dbReference>
<reference evidence="9 10" key="1">
    <citation type="submission" date="2021-01" db="EMBL/GenBank/DDBJ databases">
        <title>Tumebacillus sp. strain ITR2 16S ribosomal RNA gene Genome sequencing and assembly.</title>
        <authorList>
            <person name="Kang M."/>
        </authorList>
    </citation>
    <scope>NUCLEOTIDE SEQUENCE [LARGE SCALE GENOMIC DNA]</scope>
    <source>
        <strain evidence="9 10">ITR2</strain>
    </source>
</reference>
<dbReference type="Pfam" id="PF07690">
    <property type="entry name" value="MFS_1"/>
    <property type="match status" value="1"/>
</dbReference>
<feature type="transmembrane region" description="Helical" evidence="7">
    <location>
        <begin position="44"/>
        <end position="63"/>
    </location>
</feature>
<feature type="transmembrane region" description="Helical" evidence="7">
    <location>
        <begin position="286"/>
        <end position="304"/>
    </location>
</feature>
<proteinExistence type="predicted"/>
<keyword evidence="6 7" id="KW-0472">Membrane</keyword>
<feature type="transmembrane region" description="Helical" evidence="7">
    <location>
        <begin position="178"/>
        <end position="198"/>
    </location>
</feature>
<dbReference type="PANTHER" id="PTHR23513">
    <property type="entry name" value="INTEGRAL MEMBRANE EFFLUX PROTEIN-RELATED"/>
    <property type="match status" value="1"/>
</dbReference>
<dbReference type="EMBL" id="JAEQNB010000002">
    <property type="protein sequence ID" value="MBL0386526.1"/>
    <property type="molecule type" value="Genomic_DNA"/>
</dbReference>
<organism evidence="9 10">
    <name type="scientific">Tumebacillus amylolyticus</name>
    <dbReference type="NCBI Taxonomy" id="2801339"/>
    <lineage>
        <taxon>Bacteria</taxon>
        <taxon>Bacillati</taxon>
        <taxon>Bacillota</taxon>
        <taxon>Bacilli</taxon>
        <taxon>Bacillales</taxon>
        <taxon>Alicyclobacillaceae</taxon>
        <taxon>Tumebacillus</taxon>
    </lineage>
</organism>